<keyword evidence="2" id="KW-1185">Reference proteome</keyword>
<accession>A0ABR0A729</accession>
<sequence length="60" mass="6844">MPHNQKDSHKIGRKKNICAKLAYVSQSSDPARKDGSTLLAAFLEEIENDGNRHQLTTHWR</sequence>
<gene>
    <name evidence="1" type="ORF">OUZ56_002884</name>
</gene>
<evidence type="ECO:0000313" key="1">
    <source>
        <dbReference type="EMBL" id="KAK4020946.1"/>
    </source>
</evidence>
<proteinExistence type="predicted"/>
<dbReference type="Proteomes" id="UP001234178">
    <property type="component" value="Unassembled WGS sequence"/>
</dbReference>
<name>A0ABR0A729_9CRUS</name>
<evidence type="ECO:0000313" key="2">
    <source>
        <dbReference type="Proteomes" id="UP001234178"/>
    </source>
</evidence>
<dbReference type="EMBL" id="JAOYFB010000036">
    <property type="protein sequence ID" value="KAK4020946.1"/>
    <property type="molecule type" value="Genomic_DNA"/>
</dbReference>
<organism evidence="1 2">
    <name type="scientific">Daphnia magna</name>
    <dbReference type="NCBI Taxonomy" id="35525"/>
    <lineage>
        <taxon>Eukaryota</taxon>
        <taxon>Metazoa</taxon>
        <taxon>Ecdysozoa</taxon>
        <taxon>Arthropoda</taxon>
        <taxon>Crustacea</taxon>
        <taxon>Branchiopoda</taxon>
        <taxon>Diplostraca</taxon>
        <taxon>Cladocera</taxon>
        <taxon>Anomopoda</taxon>
        <taxon>Daphniidae</taxon>
        <taxon>Daphnia</taxon>
    </lineage>
</organism>
<comment type="caution">
    <text evidence="1">The sequence shown here is derived from an EMBL/GenBank/DDBJ whole genome shotgun (WGS) entry which is preliminary data.</text>
</comment>
<reference evidence="1 2" key="1">
    <citation type="journal article" date="2023" name="Nucleic Acids Res.">
        <title>The hologenome of Daphnia magna reveals possible DNA methylation and microbiome-mediated evolution of the host genome.</title>
        <authorList>
            <person name="Chaturvedi A."/>
            <person name="Li X."/>
            <person name="Dhandapani V."/>
            <person name="Marshall H."/>
            <person name="Kissane S."/>
            <person name="Cuenca-Cambronero M."/>
            <person name="Asole G."/>
            <person name="Calvet F."/>
            <person name="Ruiz-Romero M."/>
            <person name="Marangio P."/>
            <person name="Guigo R."/>
            <person name="Rago D."/>
            <person name="Mirbahai L."/>
            <person name="Eastwood N."/>
            <person name="Colbourne J.K."/>
            <person name="Zhou J."/>
            <person name="Mallon E."/>
            <person name="Orsini L."/>
        </authorList>
    </citation>
    <scope>NUCLEOTIDE SEQUENCE [LARGE SCALE GENOMIC DNA]</scope>
    <source>
        <strain evidence="1">LRV0_1</strain>
    </source>
</reference>
<protein>
    <submittedName>
        <fullName evidence="1">Uncharacterized protein</fullName>
    </submittedName>
</protein>